<reference evidence="4" key="1">
    <citation type="journal article" date="2019" name="Int. J. Syst. Evol. Microbiol.">
        <title>The Global Catalogue of Microorganisms (GCM) 10K type strain sequencing project: providing services to taxonomists for standard genome sequencing and annotation.</title>
        <authorList>
            <consortium name="The Broad Institute Genomics Platform"/>
            <consortium name="The Broad Institute Genome Sequencing Center for Infectious Disease"/>
            <person name="Wu L."/>
            <person name="Ma J."/>
        </authorList>
    </citation>
    <scope>NUCLEOTIDE SEQUENCE [LARGE SCALE GENOMIC DNA]</scope>
    <source>
        <strain evidence="4">JCM 16924</strain>
    </source>
</reference>
<dbReference type="InterPro" id="IPR050900">
    <property type="entry name" value="Transposase_IS3/IS150/IS904"/>
</dbReference>
<dbReference type="InterPro" id="IPR012337">
    <property type="entry name" value="RNaseH-like_sf"/>
</dbReference>
<dbReference type="NCBIfam" id="NF033516">
    <property type="entry name" value="transpos_IS3"/>
    <property type="match status" value="1"/>
</dbReference>
<dbReference type="PANTHER" id="PTHR46889:SF4">
    <property type="entry name" value="TRANSPOSASE INSO FOR INSERTION SEQUENCE ELEMENT IS911B-RELATED"/>
    <property type="match status" value="1"/>
</dbReference>
<evidence type="ECO:0000313" key="3">
    <source>
        <dbReference type="EMBL" id="GAA4034181.1"/>
    </source>
</evidence>
<dbReference type="InterPro" id="IPR001584">
    <property type="entry name" value="Integrase_cat-core"/>
</dbReference>
<dbReference type="Gene3D" id="3.30.420.10">
    <property type="entry name" value="Ribonuclease H-like superfamily/Ribonuclease H"/>
    <property type="match status" value="1"/>
</dbReference>
<dbReference type="InterPro" id="IPR025948">
    <property type="entry name" value="HTH-like_dom"/>
</dbReference>
<proteinExistence type="predicted"/>
<dbReference type="InterPro" id="IPR048020">
    <property type="entry name" value="Transpos_IS3"/>
</dbReference>
<protein>
    <recommendedName>
        <fullName evidence="2">Integrase catalytic domain-containing protein</fullName>
    </recommendedName>
</protein>
<dbReference type="PANTHER" id="PTHR46889">
    <property type="entry name" value="TRANSPOSASE INSF FOR INSERTION SEQUENCE IS3B-RELATED"/>
    <property type="match status" value="1"/>
</dbReference>
<dbReference type="Proteomes" id="UP001500456">
    <property type="component" value="Unassembled WGS sequence"/>
</dbReference>
<comment type="caution">
    <text evidence="3">The sequence shown here is derived from an EMBL/GenBank/DDBJ whole genome shotgun (WGS) entry which is preliminary data.</text>
</comment>
<name>A0ABP7U0S8_9ACTN</name>
<gene>
    <name evidence="3" type="ORF">GCM10022232_94490</name>
</gene>
<dbReference type="PROSITE" id="PS50994">
    <property type="entry name" value="INTEGRASE"/>
    <property type="match status" value="1"/>
</dbReference>
<evidence type="ECO:0000313" key="4">
    <source>
        <dbReference type="Proteomes" id="UP001500456"/>
    </source>
</evidence>
<evidence type="ECO:0000256" key="1">
    <source>
        <dbReference type="ARBA" id="ARBA00002286"/>
    </source>
</evidence>
<dbReference type="Pfam" id="PF00665">
    <property type="entry name" value="rve"/>
    <property type="match status" value="1"/>
</dbReference>
<dbReference type="InterPro" id="IPR036397">
    <property type="entry name" value="RNaseH_sf"/>
</dbReference>
<feature type="domain" description="Integrase catalytic" evidence="2">
    <location>
        <begin position="116"/>
        <end position="283"/>
    </location>
</feature>
<sequence>MFGVEPICRVLTSHGLKIATSTYYAATNRAPSARSVRDDELKTQISRIHTDNFSVYGVRKVWRQLHREGIPVARCTVARLMHDLGLEGARRGKKIRTTIRDDGQERAADLLRRDFTASRPNERWVADFTYVATWSGIVYVAFVVDVFSRAIVGWSAATSKRAKLVLDALDMALWRRDRAGTPAGPGLVHHSDAGSQYTSFAFTAHLLDAGIDASIGTVGDALDNALMESQIGLYKTELIKPRKPWHGLSDVELATAEWVDWFNNQRLHTATGDIPPHEHETNYYAQHQPQPAAGVNA</sequence>
<organism evidence="3 4">
    <name type="scientific">Streptomyces plumbiresistens</name>
    <dbReference type="NCBI Taxonomy" id="511811"/>
    <lineage>
        <taxon>Bacteria</taxon>
        <taxon>Bacillati</taxon>
        <taxon>Actinomycetota</taxon>
        <taxon>Actinomycetes</taxon>
        <taxon>Kitasatosporales</taxon>
        <taxon>Streptomycetaceae</taxon>
        <taxon>Streptomyces</taxon>
    </lineage>
</organism>
<comment type="function">
    <text evidence="1">Involved in the transposition of the insertion sequence.</text>
</comment>
<dbReference type="EMBL" id="BAAAZX010000088">
    <property type="protein sequence ID" value="GAA4034181.1"/>
    <property type="molecule type" value="Genomic_DNA"/>
</dbReference>
<dbReference type="Pfam" id="PF13276">
    <property type="entry name" value="HTH_21"/>
    <property type="match status" value="1"/>
</dbReference>
<accession>A0ABP7U0S8</accession>
<dbReference type="SUPFAM" id="SSF53098">
    <property type="entry name" value="Ribonuclease H-like"/>
    <property type="match status" value="1"/>
</dbReference>
<evidence type="ECO:0000259" key="2">
    <source>
        <dbReference type="PROSITE" id="PS50994"/>
    </source>
</evidence>
<keyword evidence="4" id="KW-1185">Reference proteome</keyword>
<dbReference type="Pfam" id="PF13333">
    <property type="entry name" value="rve_2"/>
    <property type="match status" value="1"/>
</dbReference>